<organism evidence="1 2">
    <name type="scientific">Crinalium epipsammum PCC 9333</name>
    <dbReference type="NCBI Taxonomy" id="1173022"/>
    <lineage>
        <taxon>Bacteria</taxon>
        <taxon>Bacillati</taxon>
        <taxon>Cyanobacteriota</taxon>
        <taxon>Cyanophyceae</taxon>
        <taxon>Gomontiellales</taxon>
        <taxon>Gomontiellaceae</taxon>
        <taxon>Crinalium</taxon>
    </lineage>
</organism>
<dbReference type="PATRIC" id="fig|1173022.3.peg.4667"/>
<protein>
    <submittedName>
        <fullName evidence="1">Uncharacterized protein</fullName>
    </submittedName>
</protein>
<evidence type="ECO:0000313" key="1">
    <source>
        <dbReference type="EMBL" id="AFZ15107.1"/>
    </source>
</evidence>
<dbReference type="HOGENOM" id="CLU_101663_0_0_3"/>
<dbReference type="RefSeq" id="WP_015205201.1">
    <property type="nucleotide sequence ID" value="NC_019753.1"/>
</dbReference>
<evidence type="ECO:0000313" key="2">
    <source>
        <dbReference type="Proteomes" id="UP000010472"/>
    </source>
</evidence>
<proteinExistence type="predicted"/>
<dbReference type="KEGG" id="cep:Cri9333_4321"/>
<reference evidence="1 2" key="1">
    <citation type="submission" date="2012-06" db="EMBL/GenBank/DDBJ databases">
        <title>Finished chromosome of genome of Crinalium epipsammum PCC 9333.</title>
        <authorList>
            <consortium name="US DOE Joint Genome Institute"/>
            <person name="Gugger M."/>
            <person name="Coursin T."/>
            <person name="Rippka R."/>
            <person name="Tandeau De Marsac N."/>
            <person name="Huntemann M."/>
            <person name="Wei C.-L."/>
            <person name="Han J."/>
            <person name="Detter J.C."/>
            <person name="Han C."/>
            <person name="Tapia R."/>
            <person name="Davenport K."/>
            <person name="Daligault H."/>
            <person name="Erkkila T."/>
            <person name="Gu W."/>
            <person name="Munk A.C.C."/>
            <person name="Teshima H."/>
            <person name="Xu Y."/>
            <person name="Chain P."/>
            <person name="Chen A."/>
            <person name="Krypides N."/>
            <person name="Mavromatis K."/>
            <person name="Markowitz V."/>
            <person name="Szeto E."/>
            <person name="Ivanova N."/>
            <person name="Mikhailova N."/>
            <person name="Ovchinnikova G."/>
            <person name="Pagani I."/>
            <person name="Pati A."/>
            <person name="Goodwin L."/>
            <person name="Peters L."/>
            <person name="Pitluck S."/>
            <person name="Woyke T."/>
            <person name="Kerfeld C."/>
        </authorList>
    </citation>
    <scope>NUCLEOTIDE SEQUENCE [LARGE SCALE GENOMIC DNA]</scope>
    <source>
        <strain evidence="1 2">PCC 9333</strain>
    </source>
</reference>
<dbReference type="OrthoDB" id="528010at2"/>
<dbReference type="EMBL" id="CP003620">
    <property type="protein sequence ID" value="AFZ15107.1"/>
    <property type="molecule type" value="Genomic_DNA"/>
</dbReference>
<dbReference type="STRING" id="1173022.Cri9333_4321"/>
<sequence>MKKILLVFILLVVGSTGVITFFWRQATQLPSWYNTTTENPNIAPENSINIALKKDKSSVTNLEQAEKSSQLADSKSVNIKLTEAEINKFIVAKIAERTGGNTLPSSVEEVNPKIAEQTGGNTLPSSVKEVNPKIAEQTGGNTLPSSVKEVNPKVAEQTSGNTLPSSVKGVNTKIRDGKIETGAVVNISEFSNTFVAKNGRTALNKLTEQFPFLNNREVYIGISGKPYVDNGELKFDDNTEVKVGNLSFTIADLSQKLGIPKEQIEQKLNLELQQIKVQLEKSEIEKSNGVIQGSSN</sequence>
<dbReference type="Proteomes" id="UP000010472">
    <property type="component" value="Chromosome"/>
</dbReference>
<dbReference type="eggNOG" id="ENOG503319X">
    <property type="taxonomic scope" value="Bacteria"/>
</dbReference>
<accession>K9W5T8</accession>
<gene>
    <name evidence="1" type="ORF">Cri9333_4321</name>
</gene>
<keyword evidence="2" id="KW-1185">Reference proteome</keyword>
<name>K9W5T8_9CYAN</name>
<dbReference type="AlphaFoldDB" id="K9W5T8"/>